<dbReference type="KEGG" id="vg:26643863"/>
<sequence>MKLVPLNSVVGKCDGVSIIPRDVPKFAKIWEGLKERDVVVAEDKDAISIHLPRNPSEQEQALFKEAQAWVAEVMKPSFLDSSEVDEYARFIADVLSKNTRALLELRNNNSFGHYVIAEDHLWYVQFNPHGETGKMHFRRYIGRRTSIPEYAPIWSDVDMEFKVDYNLKGRLDG</sequence>
<dbReference type="Proteomes" id="UP000008388">
    <property type="component" value="Segment"/>
</dbReference>
<organismHost>
    <name type="scientific">Pseudomonas aeruginosa</name>
    <dbReference type="NCBI Taxonomy" id="287"/>
</organismHost>
<proteinExistence type="predicted"/>
<organism evidence="1 2">
    <name type="scientific">Pseudomonas phage PhiPA3</name>
    <name type="common">Pseudomonas aeruginosa phage PhiPA3</name>
    <dbReference type="NCBI Taxonomy" id="998086"/>
    <lineage>
        <taxon>Viruses</taxon>
        <taxon>Duplodnaviria</taxon>
        <taxon>Heunggongvirae</taxon>
        <taxon>Uroviricota</taxon>
        <taxon>Caudoviricetes</taxon>
        <taxon>Chimalliviridae</taxon>
        <taxon>Miltoncavirus</taxon>
        <taxon>Miltoncavirus PhiPA3</taxon>
    </lineage>
</organism>
<dbReference type="GeneID" id="26643863"/>
<evidence type="ECO:0000313" key="1">
    <source>
        <dbReference type="EMBL" id="AEH03758.1"/>
    </source>
</evidence>
<dbReference type="RefSeq" id="YP_009217414.1">
    <property type="nucleotide sequence ID" value="NC_028999.1"/>
</dbReference>
<accession>F8SJH1</accession>
<dbReference type="EMBL" id="HQ630627">
    <property type="protein sequence ID" value="AEH03758.1"/>
    <property type="molecule type" value="Genomic_DNA"/>
</dbReference>
<evidence type="ECO:0000313" key="2">
    <source>
        <dbReference type="Proteomes" id="UP000008388"/>
    </source>
</evidence>
<reference evidence="1 2" key="1">
    <citation type="journal article" date="2011" name="Microbiology">
        <title>The Pseudomonas aeruginosa generalized transducing phage phiPA3 is a new member of the phiKZ-like group of 'jumbo' phages, and infects model laboratory strains and clinical isolates from cystic fibrosis patients.</title>
        <authorList>
            <person name="Monson R."/>
            <person name="Foulds I."/>
            <person name="Foweraker J."/>
            <person name="Welch M."/>
            <person name="Salmond G.P."/>
        </authorList>
    </citation>
    <scope>NUCLEOTIDE SEQUENCE [LARGE SCALE GENOMIC DNA]</scope>
</reference>
<name>F8SJH1_BPPA3</name>
<keyword evidence="2" id="KW-1185">Reference proteome</keyword>
<protein>
    <submittedName>
        <fullName evidence="1">Uncharacterized protein 335</fullName>
    </submittedName>
</protein>
<gene>
    <name evidence="1" type="primary">335</name>
</gene>